<accession>A0A0G9HEF3</accession>
<gene>
    <name evidence="1" type="ORF">BJI69_05670</name>
</gene>
<dbReference type="PATRIC" id="fig|1440763.5.peg.513"/>
<organism evidence="1 2">
    <name type="scientific">Luteibacter rhizovicinus DSM 16549</name>
    <dbReference type="NCBI Taxonomy" id="1440763"/>
    <lineage>
        <taxon>Bacteria</taxon>
        <taxon>Pseudomonadati</taxon>
        <taxon>Pseudomonadota</taxon>
        <taxon>Gammaproteobacteria</taxon>
        <taxon>Lysobacterales</taxon>
        <taxon>Rhodanobacteraceae</taxon>
        <taxon>Luteibacter</taxon>
    </lineage>
</organism>
<dbReference type="EMBL" id="CP017480">
    <property type="protein sequence ID" value="APG03456.1"/>
    <property type="molecule type" value="Genomic_DNA"/>
</dbReference>
<dbReference type="AlphaFoldDB" id="A0A0G9HEF3"/>
<keyword evidence="2" id="KW-1185">Reference proteome</keyword>
<dbReference type="KEGG" id="lrz:BJI69_05670"/>
<evidence type="ECO:0000313" key="1">
    <source>
        <dbReference type="EMBL" id="APG03456.1"/>
    </source>
</evidence>
<proteinExistence type="predicted"/>
<evidence type="ECO:0000313" key="2">
    <source>
        <dbReference type="Proteomes" id="UP000182987"/>
    </source>
</evidence>
<dbReference type="Proteomes" id="UP000182987">
    <property type="component" value="Chromosome"/>
</dbReference>
<protein>
    <submittedName>
        <fullName evidence="1">Uncharacterized protein</fullName>
    </submittedName>
</protein>
<reference evidence="2" key="1">
    <citation type="submission" date="2016-09" db="EMBL/GenBank/DDBJ databases">
        <authorList>
            <person name="Lysoe E."/>
        </authorList>
    </citation>
    <scope>NUCLEOTIDE SEQUENCE [LARGE SCALE GENOMIC DNA]</scope>
    <source>
        <strain evidence="2">LJ96T</strain>
    </source>
</reference>
<name>A0A0G9HEF3_9GAMM</name>
<dbReference type="RefSeq" id="WP_046966489.1">
    <property type="nucleotide sequence ID" value="NZ_CP017480.1"/>
</dbReference>
<sequence length="133" mass="14381">MKTALKIITTGAFASFAMCLAFHPGSSFAKSQSVQKRRFAYPKAATSQGRLVANETSLQLSWTTNCTSPFFATASGSTSLTAYLQRFENGDWRTIDSGLSLSATVGPGTYRVLVVNQVGMPNLYSFTYRKALG</sequence>